<evidence type="ECO:0000313" key="1">
    <source>
        <dbReference type="EMBL" id="ERT67173.1"/>
    </source>
</evidence>
<reference evidence="1 2" key="1">
    <citation type="submission" date="2013-08" db="EMBL/GenBank/DDBJ databases">
        <authorList>
            <person name="Weinstock G."/>
            <person name="Sodergren E."/>
            <person name="Wylie T."/>
            <person name="Fulton L."/>
            <person name="Fulton R."/>
            <person name="Fronick C."/>
            <person name="O'Laughlin M."/>
            <person name="Godfrey J."/>
            <person name="Miner T."/>
            <person name="Herter B."/>
            <person name="Appelbaum E."/>
            <person name="Cordes M."/>
            <person name="Lek S."/>
            <person name="Wollam A."/>
            <person name="Pepin K.H."/>
            <person name="Palsikar V.B."/>
            <person name="Mitreva M."/>
            <person name="Wilson R.K."/>
        </authorList>
    </citation>
    <scope>NUCLEOTIDE SEQUENCE [LARGE SCALE GENOMIC DNA]</scope>
    <source>
        <strain evidence="1 2">F0184</strain>
    </source>
</reference>
<dbReference type="EMBL" id="AXZG01000015">
    <property type="protein sequence ID" value="ERT67173.1"/>
    <property type="molecule type" value="Genomic_DNA"/>
</dbReference>
<dbReference type="Proteomes" id="UP000017174">
    <property type="component" value="Unassembled WGS sequence"/>
</dbReference>
<organism evidence="1 2">
    <name type="scientific">Rothia aeria F0184</name>
    <dbReference type="NCBI Taxonomy" id="888019"/>
    <lineage>
        <taxon>Bacteria</taxon>
        <taxon>Bacillati</taxon>
        <taxon>Actinomycetota</taxon>
        <taxon>Actinomycetes</taxon>
        <taxon>Micrococcales</taxon>
        <taxon>Micrococcaceae</taxon>
        <taxon>Rothia</taxon>
    </lineage>
</organism>
<accession>U7V8T9</accession>
<dbReference type="HOGENOM" id="CLU_3316360_0_0_11"/>
<comment type="caution">
    <text evidence="1">The sequence shown here is derived from an EMBL/GenBank/DDBJ whole genome shotgun (WGS) entry which is preliminary data.</text>
</comment>
<sequence>MLTTEAVEGGGFGIVPGPPPEALNTVCACGVETSPAPRW</sequence>
<proteinExistence type="predicted"/>
<evidence type="ECO:0000313" key="2">
    <source>
        <dbReference type="Proteomes" id="UP000017174"/>
    </source>
</evidence>
<gene>
    <name evidence="1" type="ORF">HMPREF0742_00585</name>
</gene>
<dbReference type="AlphaFoldDB" id="U7V8T9"/>
<name>U7V8T9_9MICC</name>
<protein>
    <submittedName>
        <fullName evidence="1">Uncharacterized protein</fullName>
    </submittedName>
</protein>